<evidence type="ECO:0000256" key="6">
    <source>
        <dbReference type="ARBA" id="ARBA00048868"/>
    </source>
</evidence>
<dbReference type="InterPro" id="IPR010107">
    <property type="entry name" value="Glutamate_decarboxylase"/>
</dbReference>
<dbReference type="GO" id="GO:0006538">
    <property type="term" value="P:L-glutamate catabolic process"/>
    <property type="evidence" value="ECO:0007669"/>
    <property type="project" value="TreeGrafter"/>
</dbReference>
<dbReference type="GO" id="GO:0004351">
    <property type="term" value="F:glutamate decarboxylase activity"/>
    <property type="evidence" value="ECO:0007669"/>
    <property type="project" value="UniProtKB-EC"/>
</dbReference>
<evidence type="ECO:0000256" key="8">
    <source>
        <dbReference type="RuleBase" id="RU000382"/>
    </source>
</evidence>
<dbReference type="STRING" id="764103.G7DW56"/>
<organism evidence="11 12">
    <name type="scientific">Mixia osmundae (strain CBS 9802 / IAM 14324 / JCM 22182 / KY 12970)</name>
    <dbReference type="NCBI Taxonomy" id="764103"/>
    <lineage>
        <taxon>Eukaryota</taxon>
        <taxon>Fungi</taxon>
        <taxon>Dikarya</taxon>
        <taxon>Basidiomycota</taxon>
        <taxon>Pucciniomycotina</taxon>
        <taxon>Mixiomycetes</taxon>
        <taxon>Mixiales</taxon>
        <taxon>Mixiaceae</taxon>
        <taxon>Mixia</taxon>
    </lineage>
</organism>
<comment type="similarity">
    <text evidence="2 8">Belongs to the group II decarboxylase family.</text>
</comment>
<evidence type="ECO:0000256" key="1">
    <source>
        <dbReference type="ARBA" id="ARBA00001933"/>
    </source>
</evidence>
<feature type="region of interest" description="Disordered" evidence="10">
    <location>
        <begin position="1"/>
        <end position="20"/>
    </location>
</feature>
<dbReference type="Gene3D" id="3.90.1150.160">
    <property type="match status" value="1"/>
</dbReference>
<dbReference type="EC" id="4.1.1.15" evidence="3 9"/>
<dbReference type="OMA" id="ECRDKNM"/>
<dbReference type="GO" id="GO:0030170">
    <property type="term" value="F:pyridoxal phosphate binding"/>
    <property type="evidence" value="ECO:0007669"/>
    <property type="project" value="InterPro"/>
</dbReference>
<feature type="compositionally biased region" description="Basic residues" evidence="10">
    <location>
        <begin position="482"/>
        <end position="503"/>
    </location>
</feature>
<gene>
    <name evidence="11" type="primary">Mo01516</name>
    <name evidence="11" type="ORF">E5Q_01516</name>
</gene>
<reference evidence="11 12" key="2">
    <citation type="journal article" date="2012" name="Open Biol.">
        <title>Characteristics of nucleosomes and linker DNA regions on the genome of the basidiomycete Mixia osmundae revealed by mono- and dinucleosome mapping.</title>
        <authorList>
            <person name="Nishida H."/>
            <person name="Kondo S."/>
            <person name="Matsumoto T."/>
            <person name="Suzuki Y."/>
            <person name="Yoshikawa H."/>
            <person name="Taylor T.D."/>
            <person name="Sugiyama J."/>
        </authorList>
    </citation>
    <scope>NUCLEOTIDE SEQUENCE [LARGE SCALE GENOMIC DNA]</scope>
    <source>
        <strain evidence="12">CBS 9802 / IAM 14324 / JCM 22182 / KY 12970</strain>
    </source>
</reference>
<dbReference type="InterPro" id="IPR015421">
    <property type="entry name" value="PyrdxlP-dep_Trfase_major"/>
</dbReference>
<proteinExistence type="inferred from homology"/>
<dbReference type="HOGENOM" id="CLU_019582_2_2_1"/>
<dbReference type="Gene3D" id="3.40.640.10">
    <property type="entry name" value="Type I PLP-dependent aspartate aminotransferase-like (Major domain)"/>
    <property type="match status" value="1"/>
</dbReference>
<dbReference type="PANTHER" id="PTHR43321:SF6">
    <property type="entry name" value="GLUTAMATE DECARBOXYLASE"/>
    <property type="match status" value="1"/>
</dbReference>
<dbReference type="InterPro" id="IPR015424">
    <property type="entry name" value="PyrdxlP-dep_Trfase"/>
</dbReference>
<evidence type="ECO:0000313" key="11">
    <source>
        <dbReference type="EMBL" id="GAA94862.1"/>
    </source>
</evidence>
<evidence type="ECO:0000256" key="4">
    <source>
        <dbReference type="ARBA" id="ARBA00022898"/>
    </source>
</evidence>
<dbReference type="Pfam" id="PF00282">
    <property type="entry name" value="Pyridoxal_deC"/>
    <property type="match status" value="1"/>
</dbReference>
<dbReference type="RefSeq" id="XP_014565016.1">
    <property type="nucleotide sequence ID" value="XM_014709530.1"/>
</dbReference>
<dbReference type="Gene3D" id="4.10.280.50">
    <property type="match status" value="1"/>
</dbReference>
<dbReference type="NCBIfam" id="TIGR01788">
    <property type="entry name" value="Glu-decarb-GAD"/>
    <property type="match status" value="1"/>
</dbReference>
<reference evidence="11 12" key="1">
    <citation type="journal article" date="2011" name="J. Gen. Appl. Microbiol.">
        <title>Draft genome sequencing of the enigmatic basidiomycete Mixia osmundae.</title>
        <authorList>
            <person name="Nishida H."/>
            <person name="Nagatsuka Y."/>
            <person name="Sugiyama J."/>
        </authorList>
    </citation>
    <scope>NUCLEOTIDE SEQUENCE [LARGE SCALE GENOMIC DNA]</scope>
    <source>
        <strain evidence="12">CBS 9802 / IAM 14324 / JCM 22182 / KY 12970</strain>
    </source>
</reference>
<comment type="catalytic activity">
    <reaction evidence="6 9">
        <text>L-glutamate + H(+) = 4-aminobutanoate + CO2</text>
        <dbReference type="Rhea" id="RHEA:17785"/>
        <dbReference type="ChEBI" id="CHEBI:15378"/>
        <dbReference type="ChEBI" id="CHEBI:16526"/>
        <dbReference type="ChEBI" id="CHEBI:29985"/>
        <dbReference type="ChEBI" id="CHEBI:59888"/>
        <dbReference type="EC" id="4.1.1.15"/>
    </reaction>
</comment>
<keyword evidence="4 7" id="KW-0663">Pyridoxal phosphate</keyword>
<dbReference type="OrthoDB" id="5152799at2759"/>
<dbReference type="AlphaFoldDB" id="G7DW56"/>
<evidence type="ECO:0000313" key="12">
    <source>
        <dbReference type="Proteomes" id="UP000009131"/>
    </source>
</evidence>
<evidence type="ECO:0000256" key="5">
    <source>
        <dbReference type="ARBA" id="ARBA00023239"/>
    </source>
</evidence>
<dbReference type="Proteomes" id="UP000009131">
    <property type="component" value="Unassembled WGS sequence"/>
</dbReference>
<keyword evidence="9" id="KW-0210">Decarboxylase</keyword>
<keyword evidence="12" id="KW-1185">Reference proteome</keyword>
<feature type="modified residue" description="N6-(pyridoxal phosphate)lysine" evidence="7">
    <location>
        <position position="283"/>
    </location>
</feature>
<name>G7DW56_MIXOS</name>
<comment type="caution">
    <text evidence="11">The sequence shown here is derived from an EMBL/GenBank/DDBJ whole genome shotgun (WGS) entry which is preliminary data.</text>
</comment>
<feature type="region of interest" description="Disordered" evidence="10">
    <location>
        <begin position="471"/>
        <end position="503"/>
    </location>
</feature>
<dbReference type="PANTHER" id="PTHR43321">
    <property type="entry name" value="GLUTAMATE DECARBOXYLASE"/>
    <property type="match status" value="1"/>
</dbReference>
<accession>G7DW56</accession>
<evidence type="ECO:0000256" key="3">
    <source>
        <dbReference type="ARBA" id="ARBA00012421"/>
    </source>
</evidence>
<dbReference type="eggNOG" id="KOG1383">
    <property type="taxonomic scope" value="Eukaryota"/>
</dbReference>
<protein>
    <recommendedName>
        <fullName evidence="3 9">Glutamate decarboxylase</fullName>
        <ecNumber evidence="3 9">4.1.1.15</ecNumber>
    </recommendedName>
</protein>
<dbReference type="GO" id="GO:0005829">
    <property type="term" value="C:cytosol"/>
    <property type="evidence" value="ECO:0007669"/>
    <property type="project" value="TreeGrafter"/>
</dbReference>
<dbReference type="SUPFAM" id="SSF53383">
    <property type="entry name" value="PLP-dependent transferases"/>
    <property type="match status" value="1"/>
</dbReference>
<keyword evidence="5 8" id="KW-0456">Lyase</keyword>
<dbReference type="InterPro" id="IPR002129">
    <property type="entry name" value="PyrdxlP-dep_de-COase"/>
</dbReference>
<evidence type="ECO:0000256" key="2">
    <source>
        <dbReference type="ARBA" id="ARBA00009533"/>
    </source>
</evidence>
<comment type="cofactor">
    <cofactor evidence="1 7 8">
        <name>pyridoxal 5'-phosphate</name>
        <dbReference type="ChEBI" id="CHEBI:597326"/>
    </cofactor>
</comment>
<dbReference type="FunFam" id="3.40.640.10:FF:000017">
    <property type="entry name" value="Glutamate decarboxylase"/>
    <property type="match status" value="1"/>
</dbReference>
<dbReference type="EMBL" id="BABT02000047">
    <property type="protein sequence ID" value="GAA94862.1"/>
    <property type="molecule type" value="Genomic_DNA"/>
</dbReference>
<evidence type="ECO:0000256" key="7">
    <source>
        <dbReference type="PIRSR" id="PIRSR602129-50"/>
    </source>
</evidence>
<evidence type="ECO:0000256" key="10">
    <source>
        <dbReference type="SAM" id="MobiDB-lite"/>
    </source>
</evidence>
<sequence>MSYLSPVHATEHPDNSHIATSVYGSSAAGKSLPKWEMNEEGLEPRQAQRFVQDEMLTDAKPALNLASFVTTYMDKEVEELMLQNLNINAVDAEEYPAQAIMESRCVNMIGRLFNAPIHDADNEVIGVSTVGSSEAIMLAVLSAKRRWRNMREAAGKDFSKPNIVMNAAVQVCWDKAARYFEVEPKFWYCSKDTFLAVPQELVDLVDENTILVACLLGSTYTGGYEDVKSVNDLLEKKNKELGTDVTIHVDGASGGFVVPFVQPDRVWDFRLPLVSSINTSGHKYGLCYPGIGWAIWRSKKYLPEEILFTVNYLGSPQISFTLNFSKSALGVISQYYQLIQLGKAGYRDIMMNCTNTSDYLAEQIIKMGGGKLFELMCETGGNSLPLVAWRLVGEHAYDEFAIARELRSQGWVVPAYTLAPRAESVKMLRVVCREDFSRSRCETFVRDLQAVVEYLDKTPKAVLDHLAKHPKVGGNHDEATHHGKHKHMQPKHSHKPGKTHAVC</sequence>
<evidence type="ECO:0000256" key="9">
    <source>
        <dbReference type="RuleBase" id="RU361171"/>
    </source>
</evidence>
<dbReference type="InParanoid" id="G7DW56"/>